<sequence length="191" mass="19221">MALAGCATRSVDAQWASPQLMGSPLQGAKVFVVCEAAEEVMGRICLDKLTADLTARGLTPVARADTAAPPATQARDDARYLPEARAAGAKAVWVASVGPDALAERSSGSGLSIGFGGFGFGRNTSLGVGVSVPVGGAPAAPYAADARVSDVDKGLLLWTARAGSPPSGDARTQVEALLQRLVGAAGEAKVF</sequence>
<evidence type="ECO:0000313" key="1">
    <source>
        <dbReference type="EMBL" id="MEK8030358.1"/>
    </source>
</evidence>
<evidence type="ECO:0008006" key="3">
    <source>
        <dbReference type="Google" id="ProtNLM"/>
    </source>
</evidence>
<reference evidence="1 2" key="1">
    <citation type="submission" date="2024-04" db="EMBL/GenBank/DDBJ databases">
        <title>Novel species of the genus Ideonella isolated from streams.</title>
        <authorList>
            <person name="Lu H."/>
        </authorList>
    </citation>
    <scope>NUCLEOTIDE SEQUENCE [LARGE SCALE GENOMIC DNA]</scope>
    <source>
        <strain evidence="1 2">DXS29W</strain>
    </source>
</reference>
<protein>
    <recommendedName>
        <fullName evidence="3">DUF4136 domain-containing protein</fullName>
    </recommendedName>
</protein>
<organism evidence="1 2">
    <name type="scientific">Ideonella lacteola</name>
    <dbReference type="NCBI Taxonomy" id="2984193"/>
    <lineage>
        <taxon>Bacteria</taxon>
        <taxon>Pseudomonadati</taxon>
        <taxon>Pseudomonadota</taxon>
        <taxon>Betaproteobacteria</taxon>
        <taxon>Burkholderiales</taxon>
        <taxon>Sphaerotilaceae</taxon>
        <taxon>Ideonella</taxon>
    </lineage>
</organism>
<proteinExistence type="predicted"/>
<dbReference type="RefSeq" id="WP_341424726.1">
    <property type="nucleotide sequence ID" value="NZ_JBBUTG010000003.1"/>
</dbReference>
<dbReference type="Proteomes" id="UP001371218">
    <property type="component" value="Unassembled WGS sequence"/>
</dbReference>
<accession>A0ABU9BP94</accession>
<evidence type="ECO:0000313" key="2">
    <source>
        <dbReference type="Proteomes" id="UP001371218"/>
    </source>
</evidence>
<keyword evidence="2" id="KW-1185">Reference proteome</keyword>
<gene>
    <name evidence="1" type="ORF">AACH06_05930</name>
</gene>
<dbReference type="EMBL" id="JBBUTG010000003">
    <property type="protein sequence ID" value="MEK8030358.1"/>
    <property type="molecule type" value="Genomic_DNA"/>
</dbReference>
<comment type="caution">
    <text evidence="1">The sequence shown here is derived from an EMBL/GenBank/DDBJ whole genome shotgun (WGS) entry which is preliminary data.</text>
</comment>
<name>A0ABU9BP94_9BURK</name>